<comment type="caution">
    <text evidence="3">The sequence shown here is derived from an EMBL/GenBank/DDBJ whole genome shotgun (WGS) entry which is preliminary data.</text>
</comment>
<feature type="transmembrane region" description="Helical" evidence="2">
    <location>
        <begin position="6"/>
        <end position="25"/>
    </location>
</feature>
<accession>A0A7C3MQ08</accession>
<keyword evidence="2" id="KW-0812">Transmembrane</keyword>
<proteinExistence type="predicted"/>
<name>A0A7C3MQ08_DICTH</name>
<sequence>MSGFFLIIILILASGLIAYAGDYVGRKAGKKKLSLFGLRPKYTSRIISILTGILIMIFSLVVLSVISENVRVALFGMEKLKKQIYSLENSIKSKEKEYTEILKRYEEVKKGRDKALKDLEEYKNKIHILEMEREKLLKELNKLSMEKERLKKENEKLQRSIYEVSKKIATLSKEKESLEKDKKYLLDELQFLNSTIASLRTEGIIFKRGELILNYIIRGKTGDDIQKEAKALLSLIESIARERGAGNEEKGYVWVPEAEWKKLLEEMKTTEEKLVRVHSLANIFEGEPVIVYFQIFPYKLVYKTGEVILLKVIDGSESLDKIESRLLEVLSEVNKIAQQKGILPDPLSNTVGEISFDEFYDTAYKIKERGKKVILKVIVEEDTYNSGPLKIRFEI</sequence>
<dbReference type="EMBL" id="DTIN01000040">
    <property type="protein sequence ID" value="HFX14292.1"/>
    <property type="molecule type" value="Genomic_DNA"/>
</dbReference>
<keyword evidence="2" id="KW-0472">Membrane</keyword>
<evidence type="ECO:0000256" key="2">
    <source>
        <dbReference type="SAM" id="Phobius"/>
    </source>
</evidence>
<dbReference type="InterPro" id="IPR021435">
    <property type="entry name" value="DUF3084"/>
</dbReference>
<dbReference type="Pfam" id="PF11283">
    <property type="entry name" value="DUF3084"/>
    <property type="match status" value="1"/>
</dbReference>
<keyword evidence="1" id="KW-0175">Coiled coil</keyword>
<keyword evidence="2" id="KW-1133">Transmembrane helix</keyword>
<dbReference type="AlphaFoldDB" id="A0A7C3MQ08"/>
<protein>
    <submittedName>
        <fullName evidence="3">DUF3084 domain-containing protein</fullName>
    </submittedName>
</protein>
<organism evidence="3">
    <name type="scientific">Dictyoglomus thermophilum</name>
    <dbReference type="NCBI Taxonomy" id="14"/>
    <lineage>
        <taxon>Bacteria</taxon>
        <taxon>Pseudomonadati</taxon>
        <taxon>Dictyoglomota</taxon>
        <taxon>Dictyoglomia</taxon>
        <taxon>Dictyoglomales</taxon>
        <taxon>Dictyoglomaceae</taxon>
        <taxon>Dictyoglomus</taxon>
    </lineage>
</organism>
<evidence type="ECO:0000313" key="3">
    <source>
        <dbReference type="EMBL" id="HFX14292.1"/>
    </source>
</evidence>
<reference evidence="3" key="1">
    <citation type="journal article" date="2020" name="mSystems">
        <title>Genome- and Community-Level Interaction Insights into Carbon Utilization and Element Cycling Functions of Hydrothermarchaeota in Hydrothermal Sediment.</title>
        <authorList>
            <person name="Zhou Z."/>
            <person name="Liu Y."/>
            <person name="Xu W."/>
            <person name="Pan J."/>
            <person name="Luo Z.H."/>
            <person name="Li M."/>
        </authorList>
    </citation>
    <scope>NUCLEOTIDE SEQUENCE [LARGE SCALE GENOMIC DNA]</scope>
    <source>
        <strain evidence="3">SpSt-81</strain>
    </source>
</reference>
<feature type="transmembrane region" description="Helical" evidence="2">
    <location>
        <begin position="46"/>
        <end position="66"/>
    </location>
</feature>
<feature type="coiled-coil region" evidence="1">
    <location>
        <begin position="77"/>
        <end position="195"/>
    </location>
</feature>
<gene>
    <name evidence="3" type="ORF">ENW00_09170</name>
</gene>
<evidence type="ECO:0000256" key="1">
    <source>
        <dbReference type="SAM" id="Coils"/>
    </source>
</evidence>